<name>A0A0B2Q6J5_GLYSO</name>
<dbReference type="AlphaFoldDB" id="A0A0B2Q6J5"/>
<organism evidence="3">
    <name type="scientific">Glycine soja</name>
    <name type="common">Wild soybean</name>
    <dbReference type="NCBI Taxonomy" id="3848"/>
    <lineage>
        <taxon>Eukaryota</taxon>
        <taxon>Viridiplantae</taxon>
        <taxon>Streptophyta</taxon>
        <taxon>Embryophyta</taxon>
        <taxon>Tracheophyta</taxon>
        <taxon>Spermatophyta</taxon>
        <taxon>Magnoliopsida</taxon>
        <taxon>eudicotyledons</taxon>
        <taxon>Gunneridae</taxon>
        <taxon>Pentapetalae</taxon>
        <taxon>rosids</taxon>
        <taxon>fabids</taxon>
        <taxon>Fabales</taxon>
        <taxon>Fabaceae</taxon>
        <taxon>Papilionoideae</taxon>
        <taxon>50 kb inversion clade</taxon>
        <taxon>NPAAA clade</taxon>
        <taxon>indigoferoid/millettioid clade</taxon>
        <taxon>Phaseoleae</taxon>
        <taxon>Glycine</taxon>
        <taxon>Glycine subgen. Soja</taxon>
    </lineage>
</organism>
<comment type="similarity">
    <text evidence="1">Belongs to the GST superfamily.</text>
</comment>
<reference evidence="3" key="1">
    <citation type="submission" date="2014-07" db="EMBL/GenBank/DDBJ databases">
        <title>Identification of a novel salt tolerance gene in wild soybean by whole-genome sequencing.</title>
        <authorList>
            <person name="Lam H.-M."/>
            <person name="Qi X."/>
            <person name="Li M.-W."/>
            <person name="Liu X."/>
            <person name="Xie M."/>
            <person name="Ni M."/>
            <person name="Xu X."/>
        </authorList>
    </citation>
    <scope>NUCLEOTIDE SEQUENCE [LARGE SCALE GENOMIC DNA]</scope>
    <source>
        <tissue evidence="3">Root</tissue>
    </source>
</reference>
<dbReference type="PROSITE" id="PS50404">
    <property type="entry name" value="GST_NTER"/>
    <property type="match status" value="1"/>
</dbReference>
<evidence type="ECO:0000256" key="1">
    <source>
        <dbReference type="RuleBase" id="RU369102"/>
    </source>
</evidence>
<sequence length="91" mass="10572">MARTALNNKSVEYEFIEERLESKSQLLLQSNPIYKKIPVLIHRDKTHSEFFIIVQYVDDVWSSVSPIVPSNPYDHAVACFWAAAYIDEKVK</sequence>
<dbReference type="PANTHER" id="PTHR11260">
    <property type="entry name" value="GLUTATHIONE S-TRANSFERASE, GST, SUPERFAMILY, GST DOMAIN CONTAINING"/>
    <property type="match status" value="1"/>
</dbReference>
<protein>
    <recommendedName>
        <fullName evidence="1">Glutathione S-transferase</fullName>
        <ecNumber evidence="1">2.5.1.18</ecNumber>
    </recommendedName>
</protein>
<evidence type="ECO:0000313" key="3">
    <source>
        <dbReference type="EMBL" id="KHN15604.1"/>
    </source>
</evidence>
<comment type="function">
    <text evidence="1">Is involved in the conjugation of reduced glutathione to a wide number of exogenous and endogenous hydrophobic electrophiles.</text>
</comment>
<dbReference type="GO" id="GO:0004364">
    <property type="term" value="F:glutathione transferase activity"/>
    <property type="evidence" value="ECO:0007669"/>
    <property type="project" value="UniProtKB-UniRule"/>
</dbReference>
<keyword evidence="1 3" id="KW-0808">Transferase</keyword>
<dbReference type="EMBL" id="KN660781">
    <property type="protein sequence ID" value="KHN15604.1"/>
    <property type="molecule type" value="Genomic_DNA"/>
</dbReference>
<dbReference type="GO" id="GO:0006749">
    <property type="term" value="P:glutathione metabolic process"/>
    <property type="evidence" value="ECO:0007669"/>
    <property type="project" value="TreeGrafter"/>
</dbReference>
<dbReference type="SUPFAM" id="SSF52833">
    <property type="entry name" value="Thioredoxin-like"/>
    <property type="match status" value="1"/>
</dbReference>
<dbReference type="Gene3D" id="3.40.30.10">
    <property type="entry name" value="Glutaredoxin"/>
    <property type="match status" value="1"/>
</dbReference>
<dbReference type="InterPro" id="IPR036249">
    <property type="entry name" value="Thioredoxin-like_sf"/>
</dbReference>
<accession>A0A0B2Q6J5</accession>
<dbReference type="Pfam" id="PF02798">
    <property type="entry name" value="GST_N"/>
    <property type="match status" value="1"/>
</dbReference>
<dbReference type="InterPro" id="IPR045073">
    <property type="entry name" value="Omega/Tau-like"/>
</dbReference>
<dbReference type="GO" id="GO:0005829">
    <property type="term" value="C:cytosol"/>
    <property type="evidence" value="ECO:0007669"/>
    <property type="project" value="UniProtKB-SubCell"/>
</dbReference>
<feature type="domain" description="GST N-terminal" evidence="2">
    <location>
        <begin position="1"/>
        <end position="65"/>
    </location>
</feature>
<comment type="subcellular location">
    <subcellularLocation>
        <location evidence="1">Cytoplasm</location>
        <location evidence="1">Cytosol</location>
    </subcellularLocation>
</comment>
<dbReference type="Proteomes" id="UP000053555">
    <property type="component" value="Unassembled WGS sequence"/>
</dbReference>
<keyword evidence="1" id="KW-0963">Cytoplasm</keyword>
<proteinExistence type="inferred from homology"/>
<gene>
    <name evidence="3" type="ORF">glysoja_034997</name>
</gene>
<evidence type="ECO:0000259" key="2">
    <source>
        <dbReference type="PROSITE" id="PS50404"/>
    </source>
</evidence>
<dbReference type="InterPro" id="IPR004045">
    <property type="entry name" value="Glutathione_S-Trfase_N"/>
</dbReference>
<dbReference type="EC" id="2.5.1.18" evidence="1"/>
<dbReference type="PANTHER" id="PTHR11260:SF615">
    <property type="entry name" value="GLUTATHIONE S-TRANSFERASE U17"/>
    <property type="match status" value="1"/>
</dbReference>
<comment type="catalytic activity">
    <reaction evidence="1">
        <text>RX + glutathione = an S-substituted glutathione + a halide anion + H(+)</text>
        <dbReference type="Rhea" id="RHEA:16437"/>
        <dbReference type="ChEBI" id="CHEBI:15378"/>
        <dbReference type="ChEBI" id="CHEBI:16042"/>
        <dbReference type="ChEBI" id="CHEBI:17792"/>
        <dbReference type="ChEBI" id="CHEBI:57925"/>
        <dbReference type="ChEBI" id="CHEBI:90779"/>
        <dbReference type="EC" id="2.5.1.18"/>
    </reaction>
</comment>